<evidence type="ECO:0000313" key="3">
    <source>
        <dbReference type="Proteomes" id="UP000298652"/>
    </source>
</evidence>
<proteinExistence type="predicted"/>
<dbReference type="AlphaFoldDB" id="A0A4U6VJU0"/>
<sequence>MVDSLFCSPPQPVMQAPAEQHASAPAPAPARRRTRQRRVFDMSSIRCSLRLSTAHPMTPMQRAQRNLCRKLGLLGDVLDPVEAALQEFLAMFTGPLLDNIIAAMTEIFNIDNDEADELDKALIAMVGEGIDELPGEAPVAQVAA</sequence>
<reference evidence="2" key="1">
    <citation type="submission" date="2019-03" db="EMBL/GenBank/DDBJ databases">
        <title>WGS assembly of Setaria viridis.</title>
        <authorList>
            <person name="Huang P."/>
            <person name="Jenkins J."/>
            <person name="Grimwood J."/>
            <person name="Barry K."/>
            <person name="Healey A."/>
            <person name="Mamidi S."/>
            <person name="Sreedasyam A."/>
            <person name="Shu S."/>
            <person name="Feldman M."/>
            <person name="Wu J."/>
            <person name="Yu Y."/>
            <person name="Chen C."/>
            <person name="Johnson J."/>
            <person name="Rokhsar D."/>
            <person name="Baxter I."/>
            <person name="Schmutz J."/>
            <person name="Brutnell T."/>
            <person name="Kellogg E."/>
        </authorList>
    </citation>
    <scope>NUCLEOTIDE SEQUENCE [LARGE SCALE GENOMIC DNA]</scope>
</reference>
<gene>
    <name evidence="2" type="ORF">SEVIR_3G354300v2</name>
</gene>
<accession>A0A4U6VJU0</accession>
<dbReference type="Gramene" id="TKW28834">
    <property type="protein sequence ID" value="TKW28834"/>
    <property type="gene ID" value="SEVIR_3G354300v2"/>
</dbReference>
<organism evidence="2 3">
    <name type="scientific">Setaria viridis</name>
    <name type="common">Green bristlegrass</name>
    <name type="synonym">Setaria italica subsp. viridis</name>
    <dbReference type="NCBI Taxonomy" id="4556"/>
    <lineage>
        <taxon>Eukaryota</taxon>
        <taxon>Viridiplantae</taxon>
        <taxon>Streptophyta</taxon>
        <taxon>Embryophyta</taxon>
        <taxon>Tracheophyta</taxon>
        <taxon>Spermatophyta</taxon>
        <taxon>Magnoliopsida</taxon>
        <taxon>Liliopsida</taxon>
        <taxon>Poales</taxon>
        <taxon>Poaceae</taxon>
        <taxon>PACMAD clade</taxon>
        <taxon>Panicoideae</taxon>
        <taxon>Panicodae</taxon>
        <taxon>Paniceae</taxon>
        <taxon>Cenchrinae</taxon>
        <taxon>Setaria</taxon>
    </lineage>
</organism>
<evidence type="ECO:0000313" key="2">
    <source>
        <dbReference type="EMBL" id="TKW28834.1"/>
    </source>
</evidence>
<name>A0A4U6VJU0_SETVI</name>
<feature type="region of interest" description="Disordered" evidence="1">
    <location>
        <begin position="1"/>
        <end position="35"/>
    </location>
</feature>
<evidence type="ECO:0000256" key="1">
    <source>
        <dbReference type="SAM" id="MobiDB-lite"/>
    </source>
</evidence>
<keyword evidence="3" id="KW-1185">Reference proteome</keyword>
<dbReference type="OMA" id="DMSSIRC"/>
<protein>
    <submittedName>
        <fullName evidence="2">Uncharacterized protein</fullName>
    </submittedName>
</protein>
<dbReference type="Proteomes" id="UP000298652">
    <property type="component" value="Chromosome 3"/>
</dbReference>
<feature type="compositionally biased region" description="Low complexity" evidence="1">
    <location>
        <begin position="15"/>
        <end position="25"/>
    </location>
</feature>
<dbReference type="EMBL" id="CM016554">
    <property type="protein sequence ID" value="TKW28834.1"/>
    <property type="molecule type" value="Genomic_DNA"/>
</dbReference>